<sequence length="165" mass="17583">MDLRYVKKLIEMLDGSTVDSIEISSDKGMKLRISKSPQQRGVTVAQAMPAAMPMPAPAVLPAAPAARPAEEGGTVVPKAEAPKSAALEIKSPMVGTFYTAPEPGAKPYVSVGDRISKGQIVCIIEAMKIMNELESEFDGVVREISVSDAHPVEYGQVLYRIDPTG</sequence>
<dbReference type="OrthoDB" id="9811735at2"/>
<dbReference type="AlphaFoldDB" id="A0A143BNU2"/>
<dbReference type="GO" id="GO:0006633">
    <property type="term" value="P:fatty acid biosynthetic process"/>
    <property type="evidence" value="ECO:0007669"/>
    <property type="project" value="UniProtKB-UniPathway"/>
</dbReference>
<organism evidence="6 7">
    <name type="scientific">Gemmatimonas phototrophica</name>
    <dbReference type="NCBI Taxonomy" id="1379270"/>
    <lineage>
        <taxon>Bacteria</taxon>
        <taxon>Pseudomonadati</taxon>
        <taxon>Gemmatimonadota</taxon>
        <taxon>Gemmatimonadia</taxon>
        <taxon>Gemmatimonadales</taxon>
        <taxon>Gemmatimonadaceae</taxon>
        <taxon>Gemmatimonas</taxon>
    </lineage>
</organism>
<proteinExistence type="predicted"/>
<dbReference type="CDD" id="cd06850">
    <property type="entry name" value="biotinyl_domain"/>
    <property type="match status" value="1"/>
</dbReference>
<gene>
    <name evidence="6" type="ORF">GEMMAAP_10005</name>
</gene>
<comment type="function">
    <text evidence="1 4">This protein is a component of the acetyl coenzyme A carboxylase complex; first, biotin carboxylase catalyzes the carboxylation of the carrier protein and then the transcarboxylase transfers the carboxyl group to form malonyl-CoA.</text>
</comment>
<name>A0A143BNU2_9BACT</name>
<accession>A0A143BNU2</accession>
<evidence type="ECO:0000256" key="1">
    <source>
        <dbReference type="ARBA" id="ARBA00003761"/>
    </source>
</evidence>
<dbReference type="EMBL" id="CP011454">
    <property type="protein sequence ID" value="AMW06739.1"/>
    <property type="molecule type" value="Genomic_DNA"/>
</dbReference>
<evidence type="ECO:0000256" key="2">
    <source>
        <dbReference type="ARBA" id="ARBA00017562"/>
    </source>
</evidence>
<reference evidence="6 7" key="1">
    <citation type="journal article" date="2014" name="Proc. Natl. Acad. Sci. U.S.A.">
        <title>Functional type 2 photosynthetic reaction centers found in the rare bacterial phylum Gemmatimonadetes.</title>
        <authorList>
            <person name="Zeng Y."/>
            <person name="Feng F."/>
            <person name="Medova H."/>
            <person name="Dean J."/>
            <person name="Koblizek M."/>
        </authorList>
    </citation>
    <scope>NUCLEOTIDE SEQUENCE [LARGE SCALE GENOMIC DNA]</scope>
    <source>
        <strain evidence="6 7">AP64</strain>
    </source>
</reference>
<dbReference type="GO" id="GO:0009317">
    <property type="term" value="C:acetyl-CoA carboxylase complex"/>
    <property type="evidence" value="ECO:0007669"/>
    <property type="project" value="InterPro"/>
</dbReference>
<comment type="pathway">
    <text evidence="4">Lipid metabolism; fatty acid biosynthesis.</text>
</comment>
<dbReference type="GO" id="GO:0003989">
    <property type="term" value="F:acetyl-CoA carboxylase activity"/>
    <property type="evidence" value="ECO:0007669"/>
    <property type="project" value="InterPro"/>
</dbReference>
<dbReference type="InterPro" id="IPR000089">
    <property type="entry name" value="Biotin_lipoyl"/>
</dbReference>
<keyword evidence="4" id="KW-0276">Fatty acid metabolism</keyword>
<evidence type="ECO:0000256" key="4">
    <source>
        <dbReference type="RuleBase" id="RU364072"/>
    </source>
</evidence>
<dbReference type="InterPro" id="IPR001249">
    <property type="entry name" value="AcCoA_biotinCC"/>
</dbReference>
<dbReference type="SUPFAM" id="SSF51230">
    <property type="entry name" value="Single hybrid motif"/>
    <property type="match status" value="1"/>
</dbReference>
<dbReference type="InterPro" id="IPR011053">
    <property type="entry name" value="Single_hybrid_motif"/>
</dbReference>
<dbReference type="PANTHER" id="PTHR45266">
    <property type="entry name" value="OXALOACETATE DECARBOXYLASE ALPHA CHAIN"/>
    <property type="match status" value="1"/>
</dbReference>
<keyword evidence="4" id="KW-0275">Fatty acid biosynthesis</keyword>
<keyword evidence="4" id="KW-0444">Lipid biosynthesis</keyword>
<dbReference type="PRINTS" id="PR01071">
    <property type="entry name" value="ACOABIOTINCC"/>
</dbReference>
<evidence type="ECO:0000313" key="7">
    <source>
        <dbReference type="Proteomes" id="UP000076404"/>
    </source>
</evidence>
<dbReference type="NCBIfam" id="TIGR00531">
    <property type="entry name" value="BCCP"/>
    <property type="match status" value="1"/>
</dbReference>
<feature type="domain" description="Lipoyl-binding" evidence="5">
    <location>
        <begin position="86"/>
        <end position="162"/>
    </location>
</feature>
<dbReference type="Gene3D" id="2.40.50.100">
    <property type="match status" value="1"/>
</dbReference>
<keyword evidence="7" id="KW-1185">Reference proteome</keyword>
<dbReference type="PROSITE" id="PS50968">
    <property type="entry name" value="BIOTINYL_LIPOYL"/>
    <property type="match status" value="1"/>
</dbReference>
<keyword evidence="4" id="KW-0443">Lipid metabolism</keyword>
<dbReference type="Proteomes" id="UP000076404">
    <property type="component" value="Chromosome"/>
</dbReference>
<reference evidence="6 7" key="2">
    <citation type="journal article" date="2016" name="Environ. Microbiol. Rep.">
        <title>Metagenomic evidence for the presence of phototrophic Gemmatimonadetes bacteria in diverse environments.</title>
        <authorList>
            <person name="Zeng Y."/>
            <person name="Baumbach J."/>
            <person name="Barbosa E.G."/>
            <person name="Azevedo V."/>
            <person name="Zhang C."/>
            <person name="Koblizek M."/>
        </authorList>
    </citation>
    <scope>NUCLEOTIDE SEQUENCE [LARGE SCALE GENOMIC DNA]</scope>
    <source>
        <strain evidence="6 7">AP64</strain>
    </source>
</reference>
<keyword evidence="3 4" id="KW-0092">Biotin</keyword>
<evidence type="ECO:0000256" key="3">
    <source>
        <dbReference type="ARBA" id="ARBA00023267"/>
    </source>
</evidence>
<dbReference type="InterPro" id="IPR050709">
    <property type="entry name" value="Biotin_Carboxyl_Carrier/Decarb"/>
</dbReference>
<dbReference type="eggNOG" id="COG0511">
    <property type="taxonomic scope" value="Bacteria"/>
</dbReference>
<dbReference type="Pfam" id="PF00364">
    <property type="entry name" value="Biotin_lipoyl"/>
    <property type="match status" value="1"/>
</dbReference>
<dbReference type="PANTHER" id="PTHR45266:SF3">
    <property type="entry name" value="OXALOACETATE DECARBOXYLASE ALPHA CHAIN"/>
    <property type="match status" value="1"/>
</dbReference>
<evidence type="ECO:0000259" key="5">
    <source>
        <dbReference type="PROSITE" id="PS50968"/>
    </source>
</evidence>
<evidence type="ECO:0000313" key="6">
    <source>
        <dbReference type="EMBL" id="AMW06739.1"/>
    </source>
</evidence>
<dbReference type="UniPathway" id="UPA00094"/>
<dbReference type="STRING" id="1379270.GEMMAAP_10005"/>
<protein>
    <recommendedName>
        <fullName evidence="2 4">Biotin carboxyl carrier protein of acetyl-CoA carboxylase</fullName>
    </recommendedName>
</protein>
<dbReference type="KEGG" id="gph:GEMMAAP_10005"/>